<dbReference type="Gene3D" id="3.50.30.50">
    <property type="entry name" value="Putative cyclase"/>
    <property type="match status" value="1"/>
</dbReference>
<dbReference type="PROSITE" id="PS51318">
    <property type="entry name" value="TAT"/>
    <property type="match status" value="1"/>
</dbReference>
<proteinExistence type="predicted"/>
<evidence type="ECO:0000313" key="1">
    <source>
        <dbReference type="EMBL" id="RBI86181.1"/>
    </source>
</evidence>
<dbReference type="SUPFAM" id="SSF102198">
    <property type="entry name" value="Putative cyclase"/>
    <property type="match status" value="1"/>
</dbReference>
<dbReference type="AlphaFoldDB" id="A0A365UB75"/>
<dbReference type="Proteomes" id="UP000253370">
    <property type="component" value="Unassembled WGS sequence"/>
</dbReference>
<dbReference type="PANTHER" id="PTHR31118:SF12">
    <property type="entry name" value="CYCLASE-LIKE PROTEIN 2"/>
    <property type="match status" value="1"/>
</dbReference>
<name>A0A365UB75_9RHOB</name>
<dbReference type="OrthoDB" id="9777007at2"/>
<protein>
    <submittedName>
        <fullName evidence="1">Cyclase family protein</fullName>
    </submittedName>
</protein>
<dbReference type="InterPro" id="IPR006311">
    <property type="entry name" value="TAT_signal"/>
</dbReference>
<dbReference type="EMBL" id="QNTQ01000005">
    <property type="protein sequence ID" value="RBI86181.1"/>
    <property type="molecule type" value="Genomic_DNA"/>
</dbReference>
<dbReference type="GO" id="GO:0004061">
    <property type="term" value="F:arylformamidase activity"/>
    <property type="evidence" value="ECO:0007669"/>
    <property type="project" value="InterPro"/>
</dbReference>
<evidence type="ECO:0000313" key="2">
    <source>
        <dbReference type="Proteomes" id="UP000253370"/>
    </source>
</evidence>
<dbReference type="InterPro" id="IPR007325">
    <property type="entry name" value="KFase/CYL"/>
</dbReference>
<dbReference type="RefSeq" id="WP_113288418.1">
    <property type="nucleotide sequence ID" value="NZ_QNTQ01000005.1"/>
</dbReference>
<dbReference type="Pfam" id="PF04199">
    <property type="entry name" value="Cyclase"/>
    <property type="match status" value="1"/>
</dbReference>
<accession>A0A365UB75</accession>
<dbReference type="InterPro" id="IPR037175">
    <property type="entry name" value="KFase_sf"/>
</dbReference>
<organism evidence="1 2">
    <name type="scientific">Rhodosalinus halophilus</name>
    <dbReference type="NCBI Taxonomy" id="2259333"/>
    <lineage>
        <taxon>Bacteria</taxon>
        <taxon>Pseudomonadati</taxon>
        <taxon>Pseudomonadota</taxon>
        <taxon>Alphaproteobacteria</taxon>
        <taxon>Rhodobacterales</taxon>
        <taxon>Paracoccaceae</taxon>
        <taxon>Rhodosalinus</taxon>
    </lineage>
</organism>
<dbReference type="PANTHER" id="PTHR31118">
    <property type="entry name" value="CYCLASE-LIKE PROTEIN 2"/>
    <property type="match status" value="1"/>
</dbReference>
<gene>
    <name evidence="1" type="ORF">DRV85_05335</name>
</gene>
<sequence>MCDICVVNSVKEKMLSRRGFFTGAAAATAAAAGMSAAPRPVLAQPARQVVDMTHELSAAFPTFGGSPGISYDKQFDFDGDGYNLYVLSINEHTGTHIDAPLHFSADGQSVAEIPVENLACPLCVVDIRAKASENPDSQVTPDDLRAWIGRNGPIPDGACVAMNSGWAEKVGTDGFRNADSARPGTMHFPGFHVEAVQMLLDETNAAAIAVDTLSLDYGPSTDFATHYAWLPAGRYGIECLAGLDRMPETGATLMVGAPKVKDGTGGPARIMGLV</sequence>
<dbReference type="GO" id="GO:0019441">
    <property type="term" value="P:L-tryptophan catabolic process to kynurenine"/>
    <property type="evidence" value="ECO:0007669"/>
    <property type="project" value="InterPro"/>
</dbReference>
<keyword evidence="2" id="KW-1185">Reference proteome</keyword>
<comment type="caution">
    <text evidence="1">The sequence shown here is derived from an EMBL/GenBank/DDBJ whole genome shotgun (WGS) entry which is preliminary data.</text>
</comment>
<reference evidence="1 2" key="1">
    <citation type="submission" date="2018-07" db="EMBL/GenBank/DDBJ databases">
        <title>Rhodosalinus sp. strain E84T genomic sequence and assembly.</title>
        <authorList>
            <person name="Liu Z.-W."/>
            <person name="Lu D.-C."/>
        </authorList>
    </citation>
    <scope>NUCLEOTIDE SEQUENCE [LARGE SCALE GENOMIC DNA]</scope>
    <source>
        <strain evidence="1 2">E84</strain>
    </source>
</reference>